<dbReference type="Pfam" id="PF13529">
    <property type="entry name" value="Peptidase_C39_2"/>
    <property type="match status" value="1"/>
</dbReference>
<organism evidence="2">
    <name type="scientific">uncultured Caudovirales phage</name>
    <dbReference type="NCBI Taxonomy" id="2100421"/>
    <lineage>
        <taxon>Viruses</taxon>
        <taxon>Duplodnaviria</taxon>
        <taxon>Heunggongvirae</taxon>
        <taxon>Uroviricota</taxon>
        <taxon>Caudoviricetes</taxon>
        <taxon>Peduoviridae</taxon>
        <taxon>Maltschvirus</taxon>
        <taxon>Maltschvirus maltsch</taxon>
    </lineage>
</organism>
<accession>A0A6J5MM87</accession>
<reference evidence="2" key="1">
    <citation type="submission" date="2020-04" db="EMBL/GenBank/DDBJ databases">
        <authorList>
            <person name="Chiriac C."/>
            <person name="Salcher M."/>
            <person name="Ghai R."/>
            <person name="Kavagutti S V."/>
        </authorList>
    </citation>
    <scope>NUCLEOTIDE SEQUENCE</scope>
</reference>
<feature type="domain" description="Peptidase C39-like" evidence="1">
    <location>
        <begin position="126"/>
        <end position="171"/>
    </location>
</feature>
<evidence type="ECO:0000313" key="2">
    <source>
        <dbReference type="EMBL" id="CAB4147432.1"/>
    </source>
</evidence>
<name>A0A6J5MM87_9CAUD</name>
<evidence type="ECO:0000259" key="1">
    <source>
        <dbReference type="Pfam" id="PF13529"/>
    </source>
</evidence>
<dbReference type="EMBL" id="LR796475">
    <property type="protein sequence ID" value="CAB4147432.1"/>
    <property type="molecule type" value="Genomic_DNA"/>
</dbReference>
<protein>
    <submittedName>
        <fullName evidence="2">Peptidase_C39 like family</fullName>
    </submittedName>
</protein>
<sequence length="207" mass="22306">MIGPGTVLRLKSPAGYEDLWTVLEVIDPAPARLSQRDPRWAAVKLGFTAGGETIGSHGCLITSMAKMLGRADVGAFNDELTGRHMFVAGTGLVFLDLAAFGFKLSQNSPLFDKVEMPIEWMGRLGAHLKAGKPAIIGVDFQPWPSNAQYDEHYVLATGIDDKGQIQIADPWPTPDEAAPATLTPRYGKTNGIAVCRVLLYEPTGGNR</sequence>
<dbReference type="InterPro" id="IPR039564">
    <property type="entry name" value="Peptidase_C39-like"/>
</dbReference>
<gene>
    <name evidence="2" type="ORF">UFOVP505_30</name>
</gene>
<proteinExistence type="predicted"/>